<organism evidence="1 2">
    <name type="scientific">Faecalibacterium wellingii</name>
    <dbReference type="NCBI Taxonomy" id="2929491"/>
    <lineage>
        <taxon>Bacteria</taxon>
        <taxon>Bacillati</taxon>
        <taxon>Bacillota</taxon>
        <taxon>Clostridia</taxon>
        <taxon>Eubacteriales</taxon>
        <taxon>Oscillospiraceae</taxon>
        <taxon>Faecalibacterium</taxon>
    </lineage>
</organism>
<dbReference type="RefSeq" id="WP_249238156.1">
    <property type="nucleotide sequence ID" value="NZ_CP094473.1"/>
</dbReference>
<sequence>MTVFERFVPLPENYAILVIKKSISCTSVWEMENRMEIENAQTLIREMRCYAEQAGVSLLAVGSVGYKSALLHPEFLSDCDDLDCIFIYDDPQALNRCPYMRPGYWNAARQLIENGTADMVSTKLVAHSIHISADFVSREYLWALAKEPFTGEDRFRIKVTDAVENSTNTYCSFDAKQLVYQKPCRELPENIRLYTLPTQLYREGSFYPGVLLNKFLYNPAEIRMQPEDRELVQMLQSAVADFCRRQSAHTGVPGSVMNTAYRKEDFSAETQQFLSR</sequence>
<keyword evidence="2" id="KW-1185">Reference proteome</keyword>
<accession>A0ABU3U151</accession>
<evidence type="ECO:0008006" key="3">
    <source>
        <dbReference type="Google" id="ProtNLM"/>
    </source>
</evidence>
<dbReference type="EMBL" id="JAWHPR010000006">
    <property type="protein sequence ID" value="MDU8689298.1"/>
    <property type="molecule type" value="Genomic_DNA"/>
</dbReference>
<reference evidence="1 2" key="1">
    <citation type="submission" date="2023-10" db="EMBL/GenBank/DDBJ databases">
        <title>Host Genetic Regulation of Human Gut Microbial Structural Variation.</title>
        <authorList>
            <person name="Harmsen H.J.M."/>
        </authorList>
    </citation>
    <scope>NUCLEOTIDE SEQUENCE [LARGE SCALE GENOMIC DNA]</scope>
    <source>
        <strain evidence="1 2">HTF-F</strain>
    </source>
</reference>
<protein>
    <recommendedName>
        <fullName evidence="3">Nucleotidyltransferase</fullName>
    </recommendedName>
</protein>
<dbReference type="Proteomes" id="UP001263246">
    <property type="component" value="Unassembled WGS sequence"/>
</dbReference>
<proteinExistence type="predicted"/>
<evidence type="ECO:0000313" key="1">
    <source>
        <dbReference type="EMBL" id="MDU8689298.1"/>
    </source>
</evidence>
<name>A0ABU3U151_9FIRM</name>
<gene>
    <name evidence="1" type="ORF">RX402_11205</name>
</gene>
<evidence type="ECO:0000313" key="2">
    <source>
        <dbReference type="Proteomes" id="UP001263246"/>
    </source>
</evidence>
<comment type="caution">
    <text evidence="1">The sequence shown here is derived from an EMBL/GenBank/DDBJ whole genome shotgun (WGS) entry which is preliminary data.</text>
</comment>